<dbReference type="InterPro" id="IPR036412">
    <property type="entry name" value="HAD-like_sf"/>
</dbReference>
<protein>
    <submittedName>
        <fullName evidence="1">HAD hydrolase, family IA, variant 3</fullName>
    </submittedName>
</protein>
<evidence type="ECO:0000313" key="2">
    <source>
        <dbReference type="Proteomes" id="UP000018458"/>
    </source>
</evidence>
<gene>
    <name evidence="1" type="ORF">HMPREF9444_01748</name>
</gene>
<dbReference type="PANTHER" id="PTHR18901:SF38">
    <property type="entry name" value="PSEUDOURIDINE-5'-PHOSPHATASE"/>
    <property type="match status" value="1"/>
</dbReference>
<dbReference type="Pfam" id="PF13419">
    <property type="entry name" value="HAD_2"/>
    <property type="match status" value="1"/>
</dbReference>
<dbReference type="EMBL" id="AEVO01000117">
    <property type="protein sequence ID" value="EFY06488.1"/>
    <property type="molecule type" value="Genomic_DNA"/>
</dbReference>
<dbReference type="HOGENOM" id="CLU_045011_13_1_6"/>
<dbReference type="InterPro" id="IPR041492">
    <property type="entry name" value="HAD_2"/>
</dbReference>
<organism evidence="1 2">
    <name type="scientific">Succinatimonas hippei (strain DSM 22608 / JCM 16073 / KCTC 15190 / YIT 12066)</name>
    <dbReference type="NCBI Taxonomy" id="762983"/>
    <lineage>
        <taxon>Bacteria</taxon>
        <taxon>Pseudomonadati</taxon>
        <taxon>Pseudomonadota</taxon>
        <taxon>Gammaproteobacteria</taxon>
        <taxon>Aeromonadales</taxon>
        <taxon>Succinivibrionaceae</taxon>
        <taxon>Succinatimonas</taxon>
    </lineage>
</organism>
<dbReference type="OrthoDB" id="9776368at2"/>
<proteinExistence type="predicted"/>
<comment type="caution">
    <text evidence="1">The sequence shown here is derived from an EMBL/GenBank/DDBJ whole genome shotgun (WGS) entry which is preliminary data.</text>
</comment>
<keyword evidence="1" id="KW-0378">Hydrolase</keyword>
<keyword evidence="2" id="KW-1185">Reference proteome</keyword>
<dbReference type="SFLD" id="SFLDG01135">
    <property type="entry name" value="C1.5.6:_HAD__Beta-PGM__Phospha"/>
    <property type="match status" value="1"/>
</dbReference>
<dbReference type="eggNOG" id="COG0637">
    <property type="taxonomic scope" value="Bacteria"/>
</dbReference>
<dbReference type="RefSeq" id="WP_009143913.1">
    <property type="nucleotide sequence ID" value="NZ_GL831047.1"/>
</dbReference>
<dbReference type="InterPro" id="IPR023214">
    <property type="entry name" value="HAD_sf"/>
</dbReference>
<dbReference type="InterPro" id="IPR023198">
    <property type="entry name" value="PGP-like_dom2"/>
</dbReference>
<dbReference type="AlphaFoldDB" id="E8LLX5"/>
<reference evidence="1 2" key="1">
    <citation type="submission" date="2011-01" db="EMBL/GenBank/DDBJ databases">
        <authorList>
            <person name="Weinstock G."/>
            <person name="Sodergren E."/>
            <person name="Clifton S."/>
            <person name="Fulton L."/>
            <person name="Fulton B."/>
            <person name="Courtney L."/>
            <person name="Fronick C."/>
            <person name="Harrison M."/>
            <person name="Strong C."/>
            <person name="Farmer C."/>
            <person name="Delahaunty K."/>
            <person name="Markovic C."/>
            <person name="Hall O."/>
            <person name="Minx P."/>
            <person name="Tomlinson C."/>
            <person name="Mitreva M."/>
            <person name="Hou S."/>
            <person name="Chen J."/>
            <person name="Wollam A."/>
            <person name="Pepin K.H."/>
            <person name="Johnson M."/>
            <person name="Bhonagiri V."/>
            <person name="Zhang X."/>
            <person name="Suruliraj S."/>
            <person name="Warren W."/>
            <person name="Chinwalla A."/>
            <person name="Mardis E.R."/>
            <person name="Wilson R.K."/>
        </authorList>
    </citation>
    <scope>NUCLEOTIDE SEQUENCE [LARGE SCALE GENOMIC DNA]</scope>
    <source>
        <strain evidence="2">DSM 22608 / JCM 16073 / KCTC 15190 / YIT 12066</strain>
    </source>
</reference>
<evidence type="ECO:0000313" key="1">
    <source>
        <dbReference type="EMBL" id="EFY06488.1"/>
    </source>
</evidence>
<dbReference type="InterPro" id="IPR006439">
    <property type="entry name" value="HAD-SF_hydro_IA"/>
</dbReference>
<dbReference type="PANTHER" id="PTHR18901">
    <property type="entry name" value="2-DEOXYGLUCOSE-6-PHOSPHATE PHOSPHATASE 2"/>
    <property type="match status" value="1"/>
</dbReference>
<dbReference type="PRINTS" id="PR00413">
    <property type="entry name" value="HADHALOGNASE"/>
</dbReference>
<dbReference type="Proteomes" id="UP000018458">
    <property type="component" value="Unassembled WGS sequence"/>
</dbReference>
<dbReference type="SFLD" id="SFLDS00003">
    <property type="entry name" value="Haloacid_Dehalogenase"/>
    <property type="match status" value="1"/>
</dbReference>
<dbReference type="GO" id="GO:0016787">
    <property type="term" value="F:hydrolase activity"/>
    <property type="evidence" value="ECO:0007669"/>
    <property type="project" value="UniProtKB-KW"/>
</dbReference>
<dbReference type="Gene3D" id="1.10.150.240">
    <property type="entry name" value="Putative phosphatase, domain 2"/>
    <property type="match status" value="1"/>
</dbReference>
<dbReference type="SFLD" id="SFLDG01129">
    <property type="entry name" value="C1.5:_HAD__Beta-PGM__Phosphata"/>
    <property type="match status" value="1"/>
</dbReference>
<accession>E8LLX5</accession>
<dbReference type="CDD" id="cd07505">
    <property type="entry name" value="HAD_BPGM-like"/>
    <property type="match status" value="1"/>
</dbReference>
<name>E8LLX5_SUCHY</name>
<dbReference type="NCBIfam" id="TIGR01509">
    <property type="entry name" value="HAD-SF-IA-v3"/>
    <property type="match status" value="1"/>
</dbReference>
<dbReference type="SUPFAM" id="SSF56784">
    <property type="entry name" value="HAD-like"/>
    <property type="match status" value="1"/>
</dbReference>
<dbReference type="Gene3D" id="3.40.50.1000">
    <property type="entry name" value="HAD superfamily/HAD-like"/>
    <property type="match status" value="1"/>
</dbReference>
<dbReference type="STRING" id="762983.HMPREF9444_01748"/>
<sequence length="206" mass="22918">MIDKNKIFEFKYIIFDLDGTLCDTEHLHADAWTAVAQKYGMPPITHELLIKIGGISTINLSKMFCQQYGIDVDPQIIADEKAQNYFDNFLPKTQKFESICSILREAHDRGIKTAIATGSQIKETNYLIELFGLTAYVDAVVTADQIKNGKPAPDTYLEACKRLNATPSECLVFEDTPIGLQGVKAAGMTCIKVFEGKIVSDDFIKP</sequence>